<keyword evidence="5" id="KW-0464">Manganese</keyword>
<dbReference type="InterPro" id="IPR029052">
    <property type="entry name" value="Metallo-depent_PP-like"/>
</dbReference>
<protein>
    <submittedName>
        <fullName evidence="7">UDP-2,3-diacylglucosamine pyrophosphatase LpxH</fullName>
    </submittedName>
</protein>
<accession>A0A4Q7P1M5</accession>
<dbReference type="Pfam" id="PF00149">
    <property type="entry name" value="Metallophos"/>
    <property type="match status" value="1"/>
</dbReference>
<dbReference type="PANTHER" id="PTHR34990:SF2">
    <property type="entry name" value="BLL8164 PROTEIN"/>
    <property type="match status" value="1"/>
</dbReference>
<dbReference type="GO" id="GO:0009245">
    <property type="term" value="P:lipid A biosynthetic process"/>
    <property type="evidence" value="ECO:0007669"/>
    <property type="project" value="TreeGrafter"/>
</dbReference>
<evidence type="ECO:0000256" key="1">
    <source>
        <dbReference type="ARBA" id="ARBA00022475"/>
    </source>
</evidence>
<dbReference type="GO" id="GO:0008758">
    <property type="term" value="F:UDP-2,3-diacylglucosamine hydrolase activity"/>
    <property type="evidence" value="ECO:0007669"/>
    <property type="project" value="TreeGrafter"/>
</dbReference>
<dbReference type="InterPro" id="IPR004843">
    <property type="entry name" value="Calcineurin-like_PHP"/>
</dbReference>
<evidence type="ECO:0000259" key="6">
    <source>
        <dbReference type="Pfam" id="PF00149"/>
    </source>
</evidence>
<keyword evidence="2" id="KW-0997">Cell inner membrane</keyword>
<organism evidence="7 8">
    <name type="scientific">Aquimarina brevivitae</name>
    <dbReference type="NCBI Taxonomy" id="323412"/>
    <lineage>
        <taxon>Bacteria</taxon>
        <taxon>Pseudomonadati</taxon>
        <taxon>Bacteroidota</taxon>
        <taxon>Flavobacteriia</taxon>
        <taxon>Flavobacteriales</taxon>
        <taxon>Flavobacteriaceae</taxon>
        <taxon>Aquimarina</taxon>
    </lineage>
</organism>
<dbReference type="SUPFAM" id="SSF56300">
    <property type="entry name" value="Metallo-dependent phosphatases"/>
    <property type="match status" value="1"/>
</dbReference>
<dbReference type="EMBL" id="SGXE01000002">
    <property type="protein sequence ID" value="RZS93753.1"/>
    <property type="molecule type" value="Genomic_DNA"/>
</dbReference>
<evidence type="ECO:0000313" key="7">
    <source>
        <dbReference type="EMBL" id="RZS93753.1"/>
    </source>
</evidence>
<dbReference type="RefSeq" id="WP_130286864.1">
    <property type="nucleotide sequence ID" value="NZ_SGXE01000002.1"/>
</dbReference>
<keyword evidence="1" id="KW-1003">Cell membrane</keyword>
<dbReference type="InterPro" id="IPR043461">
    <property type="entry name" value="LpxH-like"/>
</dbReference>
<evidence type="ECO:0000256" key="3">
    <source>
        <dbReference type="ARBA" id="ARBA00022723"/>
    </source>
</evidence>
<proteinExistence type="predicted"/>
<dbReference type="PANTHER" id="PTHR34990">
    <property type="entry name" value="UDP-2,3-DIACYLGLUCOSAMINE HYDROLASE-RELATED"/>
    <property type="match status" value="1"/>
</dbReference>
<reference evidence="7 8" key="1">
    <citation type="submission" date="2019-02" db="EMBL/GenBank/DDBJ databases">
        <title>Genomic Encyclopedia of Type Strains, Phase IV (KMG-IV): sequencing the most valuable type-strain genomes for metagenomic binning, comparative biology and taxonomic classification.</title>
        <authorList>
            <person name="Goeker M."/>
        </authorList>
    </citation>
    <scope>NUCLEOTIDE SEQUENCE [LARGE SCALE GENOMIC DNA]</scope>
    <source>
        <strain evidence="7 8">DSM 17196</strain>
    </source>
</reference>
<comment type="caution">
    <text evidence="7">The sequence shown here is derived from an EMBL/GenBank/DDBJ whole genome shotgun (WGS) entry which is preliminary data.</text>
</comment>
<feature type="domain" description="Calcineurin-like phosphoesterase" evidence="6">
    <location>
        <begin position="8"/>
        <end position="205"/>
    </location>
</feature>
<dbReference type="Proteomes" id="UP000292262">
    <property type="component" value="Unassembled WGS sequence"/>
</dbReference>
<evidence type="ECO:0000256" key="5">
    <source>
        <dbReference type="ARBA" id="ARBA00023211"/>
    </source>
</evidence>
<gene>
    <name evidence="7" type="ORF">EV197_2334</name>
</gene>
<evidence type="ECO:0000256" key="4">
    <source>
        <dbReference type="ARBA" id="ARBA00023136"/>
    </source>
</evidence>
<dbReference type="GO" id="GO:0016020">
    <property type="term" value="C:membrane"/>
    <property type="evidence" value="ECO:0007669"/>
    <property type="project" value="GOC"/>
</dbReference>
<dbReference type="CDD" id="cd07398">
    <property type="entry name" value="MPP_YbbF-LpxH"/>
    <property type="match status" value="1"/>
</dbReference>
<name>A0A4Q7P1M5_9FLAO</name>
<keyword evidence="3" id="KW-0479">Metal-binding</keyword>
<sequence length="278" mass="32110">MKKRNVDVVVISDVHLGTYGCQAKALLHYLNSIKPKQLILNGDIIDIWQFRKRYFPKSHLKVIKKIISLASKETEVFYITGNHDEMLRKFSDTKIGDFHILDKLVLELDGKKAWFFHGDVFDASIQNAKWLAKLGGWGYDLLILVNQAINWCLVRCGKEKYSLSKKIKNSVKKAVSYINNFEDVASELAIDNHYEYVICGHIHQPQKRMVTNKNGSCLYLNSGDWIENLTALEYHQKEWTLVRYEDLLVNHDVPQLQEETDDLVPIPLAEIITSAFTK</sequence>
<keyword evidence="4" id="KW-0472">Membrane</keyword>
<dbReference type="Gene3D" id="3.60.21.10">
    <property type="match status" value="1"/>
</dbReference>
<dbReference type="OrthoDB" id="9802481at2"/>
<evidence type="ECO:0000256" key="2">
    <source>
        <dbReference type="ARBA" id="ARBA00022519"/>
    </source>
</evidence>
<dbReference type="GO" id="GO:0046872">
    <property type="term" value="F:metal ion binding"/>
    <property type="evidence" value="ECO:0007669"/>
    <property type="project" value="UniProtKB-KW"/>
</dbReference>
<dbReference type="AlphaFoldDB" id="A0A4Q7P1M5"/>
<keyword evidence="8" id="KW-1185">Reference proteome</keyword>
<evidence type="ECO:0000313" key="8">
    <source>
        <dbReference type="Proteomes" id="UP000292262"/>
    </source>
</evidence>